<proteinExistence type="predicted"/>
<dbReference type="EMBL" id="JBBUTH010000004">
    <property type="protein sequence ID" value="MEK8050286.1"/>
    <property type="molecule type" value="Genomic_DNA"/>
</dbReference>
<dbReference type="PANTHER" id="PTHR38588">
    <property type="entry name" value="BLL0334 PROTEIN"/>
    <property type="match status" value="1"/>
</dbReference>
<dbReference type="InterPro" id="IPR023393">
    <property type="entry name" value="START-like_dom_sf"/>
</dbReference>
<name>A0ABU9CF12_9BURK</name>
<sequence length="262" mass="26758">MEVSLDKRYPVAASPAQAWTVLRDVRAVAGCMPGAAITEQLDDTHYKGNVKVKVGPATAAFAGDIEVLSLDEATQRLNLLGKGADRAGSTAAMDLVATVEPGETPGTSVLVGQAKVTVNGKFAQFGGRMMVQVSDMILQQFADNFSATAAAQPVPEAEVAAAQPLPEAETVAAQPVTEPKAAAQQPAPEAVTTPAVMPAAPQVEAAAPAVAAAAPVAQPTPAPAPRPVAPVVVTAPAKELNALAIAWMLIKNWFAGLFGKRA</sequence>
<dbReference type="Pfam" id="PF06240">
    <property type="entry name" value="COXG"/>
    <property type="match status" value="1"/>
</dbReference>
<organism evidence="1 2">
    <name type="scientific">Pseudaquabacterium inlustre</name>
    <dbReference type="NCBI Taxonomy" id="2984192"/>
    <lineage>
        <taxon>Bacteria</taxon>
        <taxon>Pseudomonadati</taxon>
        <taxon>Pseudomonadota</taxon>
        <taxon>Betaproteobacteria</taxon>
        <taxon>Burkholderiales</taxon>
        <taxon>Sphaerotilaceae</taxon>
        <taxon>Pseudaquabacterium</taxon>
    </lineage>
</organism>
<evidence type="ECO:0000313" key="2">
    <source>
        <dbReference type="Proteomes" id="UP001365405"/>
    </source>
</evidence>
<dbReference type="InterPro" id="IPR010419">
    <property type="entry name" value="CO_DH_gsu"/>
</dbReference>
<dbReference type="SUPFAM" id="SSF55961">
    <property type="entry name" value="Bet v1-like"/>
    <property type="match status" value="1"/>
</dbReference>
<dbReference type="Gene3D" id="3.30.530.20">
    <property type="match status" value="1"/>
</dbReference>
<dbReference type="Proteomes" id="UP001365405">
    <property type="component" value="Unassembled WGS sequence"/>
</dbReference>
<comment type="caution">
    <text evidence="1">The sequence shown here is derived from an EMBL/GenBank/DDBJ whole genome shotgun (WGS) entry which is preliminary data.</text>
</comment>
<evidence type="ECO:0000313" key="1">
    <source>
        <dbReference type="EMBL" id="MEK8050286.1"/>
    </source>
</evidence>
<accession>A0ABU9CF12</accession>
<dbReference type="CDD" id="cd07823">
    <property type="entry name" value="SRPBCC_5"/>
    <property type="match status" value="1"/>
</dbReference>
<reference evidence="1 2" key="1">
    <citation type="submission" date="2024-04" db="EMBL/GenBank/DDBJ databases">
        <title>Novel species of the genus Ideonella isolated from streams.</title>
        <authorList>
            <person name="Lu H."/>
        </authorList>
    </citation>
    <scope>NUCLEOTIDE SEQUENCE [LARGE SCALE GENOMIC DNA]</scope>
    <source>
        <strain evidence="1 2">DXS22W</strain>
    </source>
</reference>
<gene>
    <name evidence="1" type="ORF">AACH10_08545</name>
</gene>
<dbReference type="PANTHER" id="PTHR38588:SF1">
    <property type="entry name" value="BLL0334 PROTEIN"/>
    <property type="match status" value="1"/>
</dbReference>
<keyword evidence="2" id="KW-1185">Reference proteome</keyword>
<dbReference type="RefSeq" id="WP_341409970.1">
    <property type="nucleotide sequence ID" value="NZ_JBBUTH010000004.1"/>
</dbReference>
<protein>
    <submittedName>
        <fullName evidence="1">SRPBCC family protein</fullName>
    </submittedName>
</protein>